<protein>
    <recommendedName>
        <fullName evidence="3">Response regulatory domain-containing protein</fullName>
    </recommendedName>
</protein>
<dbReference type="PANTHER" id="PTHR44591">
    <property type="entry name" value="STRESS RESPONSE REGULATOR PROTEIN 1"/>
    <property type="match status" value="1"/>
</dbReference>
<dbReference type="InterPro" id="IPR011006">
    <property type="entry name" value="CheY-like_superfamily"/>
</dbReference>
<comment type="caution">
    <text evidence="4">The sequence shown here is derived from an EMBL/GenBank/DDBJ whole genome shotgun (WGS) entry which is preliminary data.</text>
</comment>
<feature type="domain" description="Response regulatory" evidence="3">
    <location>
        <begin position="3"/>
        <end position="118"/>
    </location>
</feature>
<dbReference type="PANTHER" id="PTHR44591:SF3">
    <property type="entry name" value="RESPONSE REGULATORY DOMAIN-CONTAINING PROTEIN"/>
    <property type="match status" value="1"/>
</dbReference>
<dbReference type="Gene3D" id="3.40.50.2300">
    <property type="match status" value="1"/>
</dbReference>
<evidence type="ECO:0000259" key="3">
    <source>
        <dbReference type="PROSITE" id="PS50110"/>
    </source>
</evidence>
<dbReference type="PROSITE" id="PS50110">
    <property type="entry name" value="RESPONSE_REGULATORY"/>
    <property type="match status" value="1"/>
</dbReference>
<feature type="modified residue" description="4-aspartylphosphate" evidence="2">
    <location>
        <position position="50"/>
    </location>
</feature>
<reference evidence="4 5" key="1">
    <citation type="journal article" date="2016" name="Nat. Commun.">
        <title>Thousands of microbial genomes shed light on interconnected biogeochemical processes in an aquifer system.</title>
        <authorList>
            <person name="Anantharaman K."/>
            <person name="Brown C.T."/>
            <person name="Hug L.A."/>
            <person name="Sharon I."/>
            <person name="Castelle C.J."/>
            <person name="Probst A.J."/>
            <person name="Thomas B.C."/>
            <person name="Singh A."/>
            <person name="Wilkins M.J."/>
            <person name="Karaoz U."/>
            <person name="Brodie E.L."/>
            <person name="Williams K.H."/>
            <person name="Hubbard S.S."/>
            <person name="Banfield J.F."/>
        </authorList>
    </citation>
    <scope>NUCLEOTIDE SEQUENCE [LARGE SCALE GENOMIC DNA]</scope>
</reference>
<evidence type="ECO:0000313" key="5">
    <source>
        <dbReference type="Proteomes" id="UP000178385"/>
    </source>
</evidence>
<dbReference type="SUPFAM" id="SSF52172">
    <property type="entry name" value="CheY-like"/>
    <property type="match status" value="1"/>
</dbReference>
<evidence type="ECO:0000256" key="1">
    <source>
        <dbReference type="ARBA" id="ARBA00022553"/>
    </source>
</evidence>
<keyword evidence="1 2" id="KW-0597">Phosphoprotein</keyword>
<organism evidence="4 5">
    <name type="scientific">Candidatus Buchananbacteria bacterium RIFCSPHIGHO2_01_FULL_47_11b</name>
    <dbReference type="NCBI Taxonomy" id="1797537"/>
    <lineage>
        <taxon>Bacteria</taxon>
        <taxon>Candidatus Buchananiibacteriota</taxon>
    </lineage>
</organism>
<dbReference type="InterPro" id="IPR001789">
    <property type="entry name" value="Sig_transdc_resp-reg_receiver"/>
</dbReference>
<accession>A0A1G1Y3K1</accession>
<dbReference type="Proteomes" id="UP000178385">
    <property type="component" value="Unassembled WGS sequence"/>
</dbReference>
<proteinExistence type="predicted"/>
<dbReference type="InterPro" id="IPR050595">
    <property type="entry name" value="Bact_response_regulator"/>
</dbReference>
<dbReference type="Pfam" id="PF00072">
    <property type="entry name" value="Response_reg"/>
    <property type="match status" value="1"/>
</dbReference>
<dbReference type="SMART" id="SM00448">
    <property type="entry name" value="REC"/>
    <property type="match status" value="1"/>
</dbReference>
<sequence length="118" mass="12990">MAKILLVEDEPALVKNLQLALKKHKLLVATTGADGVRRATESLPDLILLDFMLPDKTGAEVIRELKANEKTNDIPVIVLTNLSDQETVSKILAAGGREYLVKTDWSLDQLVEKIEATL</sequence>
<dbReference type="GO" id="GO:0000160">
    <property type="term" value="P:phosphorelay signal transduction system"/>
    <property type="evidence" value="ECO:0007669"/>
    <property type="project" value="InterPro"/>
</dbReference>
<evidence type="ECO:0000256" key="2">
    <source>
        <dbReference type="PROSITE-ProRule" id="PRU00169"/>
    </source>
</evidence>
<dbReference type="AlphaFoldDB" id="A0A1G1Y3K1"/>
<name>A0A1G1Y3K1_9BACT</name>
<gene>
    <name evidence="4" type="ORF">A2840_00505</name>
</gene>
<dbReference type="EMBL" id="MHIG01000023">
    <property type="protein sequence ID" value="OGY46878.1"/>
    <property type="molecule type" value="Genomic_DNA"/>
</dbReference>
<evidence type="ECO:0000313" key="4">
    <source>
        <dbReference type="EMBL" id="OGY46878.1"/>
    </source>
</evidence>